<name>X0WKT3_9ZZZZ</name>
<organism evidence="2">
    <name type="scientific">marine sediment metagenome</name>
    <dbReference type="NCBI Taxonomy" id="412755"/>
    <lineage>
        <taxon>unclassified sequences</taxon>
        <taxon>metagenomes</taxon>
        <taxon>ecological metagenomes</taxon>
    </lineage>
</organism>
<accession>X0WKT3</accession>
<evidence type="ECO:0000313" key="2">
    <source>
        <dbReference type="EMBL" id="GAG31265.1"/>
    </source>
</evidence>
<dbReference type="Gene3D" id="2.40.50.100">
    <property type="match status" value="1"/>
</dbReference>
<dbReference type="Gene3D" id="2.40.420.20">
    <property type="match status" value="1"/>
</dbReference>
<dbReference type="SUPFAM" id="SSF111369">
    <property type="entry name" value="HlyD-like secretion proteins"/>
    <property type="match status" value="1"/>
</dbReference>
<reference evidence="2" key="1">
    <citation type="journal article" date="2014" name="Front. Microbiol.">
        <title>High frequency of phylogenetically diverse reductive dehalogenase-homologous genes in deep subseafloor sedimentary metagenomes.</title>
        <authorList>
            <person name="Kawai M."/>
            <person name="Futagami T."/>
            <person name="Toyoda A."/>
            <person name="Takaki Y."/>
            <person name="Nishi S."/>
            <person name="Hori S."/>
            <person name="Arai W."/>
            <person name="Tsubouchi T."/>
            <person name="Morono Y."/>
            <person name="Uchiyama I."/>
            <person name="Ito T."/>
            <person name="Fujiyama A."/>
            <person name="Inagaki F."/>
            <person name="Takami H."/>
        </authorList>
    </citation>
    <scope>NUCLEOTIDE SEQUENCE</scope>
    <source>
        <strain evidence="2">Expedition CK06-06</strain>
    </source>
</reference>
<keyword evidence="1" id="KW-0175">Coiled coil</keyword>
<evidence type="ECO:0008006" key="3">
    <source>
        <dbReference type="Google" id="ProtNLM"/>
    </source>
</evidence>
<sequence length="253" mass="27871">PQIRQAQTTLEATKAQLATAELNLERTRVSLPFDGRVISETVDLGQYVTAGQSIGKIYSIEAVEIEVPLEDRELAWFDIPTSSVSINGNSSAKTGSKVEVRSEFAGSIHSWQGYVVRTTGEIDKTSRLVSVVIEVAEPFKGANGRQPLVPGMFVELFIKGKTLKKAIPVPRYAIHEANQVWVVHDGRLHIQPLEIVRADQDFVYAISGLDNEAMIVLSSLDIVTEGMKVRTQLEMPAGTNQLNRDSDELKPTE</sequence>
<dbReference type="Gene3D" id="2.40.30.170">
    <property type="match status" value="1"/>
</dbReference>
<gene>
    <name evidence="2" type="ORF">S01H1_62904</name>
</gene>
<feature type="coiled-coil region" evidence="1">
    <location>
        <begin position="3"/>
        <end position="30"/>
    </location>
</feature>
<dbReference type="PANTHER" id="PTHR30469">
    <property type="entry name" value="MULTIDRUG RESISTANCE PROTEIN MDTA"/>
    <property type="match status" value="1"/>
</dbReference>
<comment type="caution">
    <text evidence="2">The sequence shown here is derived from an EMBL/GenBank/DDBJ whole genome shotgun (WGS) entry which is preliminary data.</text>
</comment>
<protein>
    <recommendedName>
        <fullName evidence="3">RND efflux pump membrane fusion protein barrel-sandwich domain-containing protein</fullName>
    </recommendedName>
</protein>
<feature type="non-terminal residue" evidence="2">
    <location>
        <position position="253"/>
    </location>
</feature>
<feature type="non-terminal residue" evidence="2">
    <location>
        <position position="1"/>
    </location>
</feature>
<dbReference type="NCBIfam" id="TIGR01730">
    <property type="entry name" value="RND_mfp"/>
    <property type="match status" value="1"/>
</dbReference>
<evidence type="ECO:0000256" key="1">
    <source>
        <dbReference type="SAM" id="Coils"/>
    </source>
</evidence>
<dbReference type="Gene3D" id="1.10.287.470">
    <property type="entry name" value="Helix hairpin bin"/>
    <property type="match status" value="1"/>
</dbReference>
<dbReference type="InterPro" id="IPR006143">
    <property type="entry name" value="RND_pump_MFP"/>
</dbReference>
<dbReference type="AlphaFoldDB" id="X0WKT3"/>
<proteinExistence type="predicted"/>
<dbReference type="GO" id="GO:0015562">
    <property type="term" value="F:efflux transmembrane transporter activity"/>
    <property type="evidence" value="ECO:0007669"/>
    <property type="project" value="TreeGrafter"/>
</dbReference>
<dbReference type="EMBL" id="BARS01041348">
    <property type="protein sequence ID" value="GAG31265.1"/>
    <property type="molecule type" value="Genomic_DNA"/>
</dbReference>
<dbReference type="GO" id="GO:1990281">
    <property type="term" value="C:efflux pump complex"/>
    <property type="evidence" value="ECO:0007669"/>
    <property type="project" value="TreeGrafter"/>
</dbReference>
<dbReference type="PANTHER" id="PTHR30469:SF12">
    <property type="entry name" value="MULTIDRUG RESISTANCE PROTEIN MDTA"/>
    <property type="match status" value="1"/>
</dbReference>